<dbReference type="GO" id="GO:0048038">
    <property type="term" value="F:quinone binding"/>
    <property type="evidence" value="ECO:0007669"/>
    <property type="project" value="UniProtKB-KW"/>
</dbReference>
<evidence type="ECO:0000259" key="11">
    <source>
        <dbReference type="SMART" id="SM00756"/>
    </source>
</evidence>
<evidence type="ECO:0000313" key="12">
    <source>
        <dbReference type="EMBL" id="OGN24266.1"/>
    </source>
</evidence>
<dbReference type="EMBL" id="MGKJ01000013">
    <property type="protein sequence ID" value="OGN24266.1"/>
    <property type="molecule type" value="Genomic_DNA"/>
</dbReference>
<evidence type="ECO:0000256" key="7">
    <source>
        <dbReference type="ARBA" id="ARBA00023136"/>
    </source>
</evidence>
<dbReference type="PANTHER" id="PTHR34573:SF1">
    <property type="entry name" value="VITAMIN K EPOXIDE REDUCTASE DOMAIN-CONTAINING PROTEIN"/>
    <property type="match status" value="1"/>
</dbReference>
<evidence type="ECO:0000256" key="6">
    <source>
        <dbReference type="ARBA" id="ARBA00023002"/>
    </source>
</evidence>
<feature type="transmembrane region" description="Helical" evidence="10">
    <location>
        <begin position="6"/>
        <end position="22"/>
    </location>
</feature>
<evidence type="ECO:0000256" key="10">
    <source>
        <dbReference type="SAM" id="Phobius"/>
    </source>
</evidence>
<protein>
    <recommendedName>
        <fullName evidence="11">Vitamin K epoxide reductase domain-containing protein</fullName>
    </recommendedName>
</protein>
<evidence type="ECO:0000256" key="9">
    <source>
        <dbReference type="ARBA" id="ARBA00023284"/>
    </source>
</evidence>
<evidence type="ECO:0000256" key="1">
    <source>
        <dbReference type="ARBA" id="ARBA00004141"/>
    </source>
</evidence>
<comment type="caution">
    <text evidence="12">The sequence shown here is derived from an EMBL/GenBank/DDBJ whole genome shotgun (WGS) entry which is preliminary data.</text>
</comment>
<name>A0A1F8GHV1_9BACT</name>
<dbReference type="InterPro" id="IPR038354">
    <property type="entry name" value="VKOR_sf"/>
</dbReference>
<keyword evidence="6" id="KW-0560">Oxidoreductase</keyword>
<feature type="transmembrane region" description="Helical" evidence="10">
    <location>
        <begin position="84"/>
        <end position="105"/>
    </location>
</feature>
<dbReference type="InterPro" id="IPR012932">
    <property type="entry name" value="VKOR"/>
</dbReference>
<evidence type="ECO:0000256" key="4">
    <source>
        <dbReference type="ARBA" id="ARBA00022719"/>
    </source>
</evidence>
<keyword evidence="4" id="KW-0874">Quinone</keyword>
<reference evidence="12 13" key="1">
    <citation type="journal article" date="2016" name="Nat. Commun.">
        <title>Thousands of microbial genomes shed light on interconnected biogeochemical processes in an aquifer system.</title>
        <authorList>
            <person name="Anantharaman K."/>
            <person name="Brown C.T."/>
            <person name="Hug L.A."/>
            <person name="Sharon I."/>
            <person name="Castelle C.J."/>
            <person name="Probst A.J."/>
            <person name="Thomas B.C."/>
            <person name="Singh A."/>
            <person name="Wilkins M.J."/>
            <person name="Karaoz U."/>
            <person name="Brodie E.L."/>
            <person name="Williams K.H."/>
            <person name="Hubbard S.S."/>
            <person name="Banfield J.F."/>
        </authorList>
    </citation>
    <scope>NUCLEOTIDE SEQUENCE [LARGE SCALE GENOMIC DNA]</scope>
</reference>
<feature type="transmembrane region" description="Helical" evidence="10">
    <location>
        <begin position="58"/>
        <end position="78"/>
    </location>
</feature>
<proteinExistence type="inferred from homology"/>
<keyword evidence="3 10" id="KW-0812">Transmembrane</keyword>
<feature type="domain" description="Vitamin K epoxide reductase" evidence="11">
    <location>
        <begin position="1"/>
        <end position="136"/>
    </location>
</feature>
<evidence type="ECO:0000256" key="5">
    <source>
        <dbReference type="ARBA" id="ARBA00022989"/>
    </source>
</evidence>
<dbReference type="GO" id="GO:0016491">
    <property type="term" value="F:oxidoreductase activity"/>
    <property type="evidence" value="ECO:0007669"/>
    <property type="project" value="UniProtKB-KW"/>
</dbReference>
<dbReference type="SMART" id="SM00756">
    <property type="entry name" value="VKc"/>
    <property type="match status" value="1"/>
</dbReference>
<feature type="transmembrane region" description="Helical" evidence="10">
    <location>
        <begin position="117"/>
        <end position="136"/>
    </location>
</feature>
<comment type="similarity">
    <text evidence="2">Belongs to the VKOR family.</text>
</comment>
<gene>
    <name evidence="12" type="ORF">A3A13_03760</name>
</gene>
<dbReference type="Pfam" id="PF07884">
    <property type="entry name" value="VKOR"/>
    <property type="match status" value="1"/>
</dbReference>
<dbReference type="GO" id="GO:0016020">
    <property type="term" value="C:membrane"/>
    <property type="evidence" value="ECO:0007669"/>
    <property type="project" value="UniProtKB-SubCell"/>
</dbReference>
<dbReference type="CDD" id="cd12916">
    <property type="entry name" value="VKOR_1"/>
    <property type="match status" value="1"/>
</dbReference>
<dbReference type="Gene3D" id="1.20.1440.130">
    <property type="entry name" value="VKOR domain"/>
    <property type="match status" value="1"/>
</dbReference>
<dbReference type="InterPro" id="IPR044698">
    <property type="entry name" value="VKOR/LTO1"/>
</dbReference>
<keyword evidence="8" id="KW-1015">Disulfide bond</keyword>
<dbReference type="AlphaFoldDB" id="A0A1F8GHV1"/>
<comment type="subcellular location">
    <subcellularLocation>
        <location evidence="1">Membrane</location>
        <topology evidence="1">Multi-pass membrane protein</topology>
    </subcellularLocation>
</comment>
<evidence type="ECO:0000256" key="2">
    <source>
        <dbReference type="ARBA" id="ARBA00006214"/>
    </source>
</evidence>
<keyword evidence="5 10" id="KW-1133">Transmembrane helix</keyword>
<dbReference type="Proteomes" id="UP000178911">
    <property type="component" value="Unassembled WGS sequence"/>
</dbReference>
<keyword evidence="9" id="KW-0676">Redox-active center</keyword>
<evidence type="ECO:0000256" key="3">
    <source>
        <dbReference type="ARBA" id="ARBA00022692"/>
    </source>
</evidence>
<organism evidence="12 13">
    <name type="scientific">Candidatus Yanofskybacteria bacterium RIFCSPLOWO2_01_FULL_43_22</name>
    <dbReference type="NCBI Taxonomy" id="1802695"/>
    <lineage>
        <taxon>Bacteria</taxon>
        <taxon>Candidatus Yanofskyibacteriota</taxon>
    </lineage>
</organism>
<keyword evidence="7 10" id="KW-0472">Membrane</keyword>
<evidence type="ECO:0000313" key="13">
    <source>
        <dbReference type="Proteomes" id="UP000178911"/>
    </source>
</evidence>
<accession>A0A1F8GHV1</accession>
<dbReference type="STRING" id="1802695.A3A13_03760"/>
<sequence>MSTSYVIIIFVAFSGFLLAAYIRHKKVSKETLVCPLRSNCETVIFSDYSKFFGVPVELLGMAYYFAVAAVYGVFLAIPVDMPQFAVFGIFSLTVAAFIFSFYLTLVQAFALKQWCTWCLVSAGMCTIIFSLAVFAFRNV</sequence>
<evidence type="ECO:0000256" key="8">
    <source>
        <dbReference type="ARBA" id="ARBA00023157"/>
    </source>
</evidence>
<dbReference type="PANTHER" id="PTHR34573">
    <property type="entry name" value="VKC DOMAIN-CONTAINING PROTEIN"/>
    <property type="match status" value="1"/>
</dbReference>